<dbReference type="InterPro" id="IPR028098">
    <property type="entry name" value="Glyco_trans_4-like_N"/>
</dbReference>
<dbReference type="AlphaFoldDB" id="A0A7X1B8T6"/>
<dbReference type="PANTHER" id="PTHR45947:SF14">
    <property type="entry name" value="SLL1723 PROTEIN"/>
    <property type="match status" value="1"/>
</dbReference>
<dbReference type="RefSeq" id="WP_185661679.1">
    <property type="nucleotide sequence ID" value="NZ_CAWPOO010000013.1"/>
</dbReference>
<protein>
    <submittedName>
        <fullName evidence="3">Glycosyltransferase</fullName>
    </submittedName>
</protein>
<evidence type="ECO:0000313" key="4">
    <source>
        <dbReference type="Proteomes" id="UP000526501"/>
    </source>
</evidence>
<dbReference type="SUPFAM" id="SSF53756">
    <property type="entry name" value="UDP-Glycosyltransferase/glycogen phosphorylase"/>
    <property type="match status" value="1"/>
</dbReference>
<organism evidence="3 4">
    <name type="scientific">Pelagicoccus albus</name>
    <dbReference type="NCBI Taxonomy" id="415222"/>
    <lineage>
        <taxon>Bacteria</taxon>
        <taxon>Pseudomonadati</taxon>
        <taxon>Verrucomicrobiota</taxon>
        <taxon>Opitutia</taxon>
        <taxon>Puniceicoccales</taxon>
        <taxon>Pelagicoccaceae</taxon>
        <taxon>Pelagicoccus</taxon>
    </lineage>
</organism>
<sequence>MRILYLTTSFPVYSETFLQREARAMIKAGVGFEIISLHGGKPEFEGHPVTLFSKWWLLKLFYLLPWAVFRRGREVLEIVQAMNVRRPASFLNLAENLLGLGAAIVMERRIREFRPDVVHCVWSSAPAAFGMMAEALTDIPFSTGAHAYDIFEYGGDWLLPMKLERACLVHVSTDVAAGRIRTLCASDKVKRIRRGLNSLPQARLPRELCPTLRIVCVARLVEKKGFPYQIEIYRLLREKGVSFEARIVGDGPMEAEIRQLIANADLQGQVSLTGLLSEQETLDQLQWADLLVHTGIVAASGDRDGLPNVVPEAMASGAVVLGSPVSGVVEAIEDGETGFLCPPWEPQVWLERCRDLQGDFSLRERLARNARAWVEREFVAEKNTGALLQFLEAATQKTARKE</sequence>
<evidence type="ECO:0000313" key="3">
    <source>
        <dbReference type="EMBL" id="MBC2607814.1"/>
    </source>
</evidence>
<dbReference type="Pfam" id="PF00534">
    <property type="entry name" value="Glycos_transf_1"/>
    <property type="match status" value="1"/>
</dbReference>
<dbReference type="GO" id="GO:0016757">
    <property type="term" value="F:glycosyltransferase activity"/>
    <property type="evidence" value="ECO:0007669"/>
    <property type="project" value="InterPro"/>
</dbReference>
<reference evidence="3 4" key="1">
    <citation type="submission" date="2020-07" db="EMBL/GenBank/DDBJ databases">
        <authorList>
            <person name="Feng X."/>
        </authorList>
    </citation>
    <scope>NUCLEOTIDE SEQUENCE [LARGE SCALE GENOMIC DNA]</scope>
    <source>
        <strain evidence="3 4">JCM23202</strain>
    </source>
</reference>
<name>A0A7X1B8T6_9BACT</name>
<feature type="domain" description="Glycosyltransferase subfamily 4-like N-terminal" evidence="2">
    <location>
        <begin position="15"/>
        <end position="196"/>
    </location>
</feature>
<dbReference type="Pfam" id="PF13439">
    <property type="entry name" value="Glyco_transf_4"/>
    <property type="match status" value="1"/>
</dbReference>
<keyword evidence="4" id="KW-1185">Reference proteome</keyword>
<proteinExistence type="predicted"/>
<evidence type="ECO:0000259" key="2">
    <source>
        <dbReference type="Pfam" id="PF13439"/>
    </source>
</evidence>
<dbReference type="InterPro" id="IPR001296">
    <property type="entry name" value="Glyco_trans_1"/>
</dbReference>
<accession>A0A7X1B8T6</accession>
<evidence type="ECO:0000259" key="1">
    <source>
        <dbReference type="Pfam" id="PF00534"/>
    </source>
</evidence>
<dbReference type="PANTHER" id="PTHR45947">
    <property type="entry name" value="SULFOQUINOVOSYL TRANSFERASE SQD2"/>
    <property type="match status" value="1"/>
</dbReference>
<dbReference type="EMBL" id="JACHVC010000013">
    <property type="protein sequence ID" value="MBC2607814.1"/>
    <property type="molecule type" value="Genomic_DNA"/>
</dbReference>
<feature type="domain" description="Glycosyl transferase family 1" evidence="1">
    <location>
        <begin position="214"/>
        <end position="373"/>
    </location>
</feature>
<keyword evidence="3" id="KW-0808">Transferase</keyword>
<dbReference type="InterPro" id="IPR050194">
    <property type="entry name" value="Glycosyltransferase_grp1"/>
</dbReference>
<gene>
    <name evidence="3" type="ORF">H5P27_17300</name>
</gene>
<dbReference type="Proteomes" id="UP000526501">
    <property type="component" value="Unassembled WGS sequence"/>
</dbReference>
<comment type="caution">
    <text evidence="3">The sequence shown here is derived from an EMBL/GenBank/DDBJ whole genome shotgun (WGS) entry which is preliminary data.</text>
</comment>
<dbReference type="Gene3D" id="3.40.50.2000">
    <property type="entry name" value="Glycogen Phosphorylase B"/>
    <property type="match status" value="2"/>
</dbReference>